<feature type="domain" description="Ig-like" evidence="9">
    <location>
        <begin position="7"/>
        <end position="146"/>
    </location>
</feature>
<dbReference type="Pfam" id="PF08205">
    <property type="entry name" value="C2-set_2"/>
    <property type="match status" value="1"/>
</dbReference>
<dbReference type="OrthoDB" id="6114194at2759"/>
<feature type="domain" description="Ig-like" evidence="9">
    <location>
        <begin position="601"/>
        <end position="694"/>
    </location>
</feature>
<feature type="domain" description="Fibronectin type-III" evidence="10">
    <location>
        <begin position="268"/>
        <end position="366"/>
    </location>
</feature>
<dbReference type="SUPFAM" id="SSF49265">
    <property type="entry name" value="Fibronectin type III"/>
    <property type="match status" value="2"/>
</dbReference>
<evidence type="ECO:0000256" key="7">
    <source>
        <dbReference type="ARBA" id="ARBA00023319"/>
    </source>
</evidence>
<keyword evidence="6" id="KW-0325">Glycoprotein</keyword>
<dbReference type="SUPFAM" id="SSF48726">
    <property type="entry name" value="Immunoglobulin"/>
    <property type="match status" value="4"/>
</dbReference>
<proteinExistence type="predicted"/>
<dbReference type="PANTHER" id="PTHR11640:SF31">
    <property type="entry name" value="IRREGULAR CHIASM C-ROUGHEST PROTEIN-RELATED"/>
    <property type="match status" value="1"/>
</dbReference>
<dbReference type="GO" id="GO:0050839">
    <property type="term" value="F:cell adhesion molecule binding"/>
    <property type="evidence" value="ECO:0007669"/>
    <property type="project" value="TreeGrafter"/>
</dbReference>
<dbReference type="Gene3D" id="2.60.40.10">
    <property type="entry name" value="Immunoglobulins"/>
    <property type="match status" value="7"/>
</dbReference>
<feature type="domain" description="Ig-like" evidence="9">
    <location>
        <begin position="379"/>
        <end position="503"/>
    </location>
</feature>
<evidence type="ECO:0000259" key="9">
    <source>
        <dbReference type="PROSITE" id="PS50835"/>
    </source>
</evidence>
<evidence type="ECO:0000256" key="8">
    <source>
        <dbReference type="SAM" id="Phobius"/>
    </source>
</evidence>
<dbReference type="InterPro" id="IPR003598">
    <property type="entry name" value="Ig_sub2"/>
</dbReference>
<dbReference type="EMBL" id="UYJE01000910">
    <property type="protein sequence ID" value="VDH97561.1"/>
    <property type="molecule type" value="Genomic_DNA"/>
</dbReference>
<evidence type="ECO:0000256" key="6">
    <source>
        <dbReference type="ARBA" id="ARBA00023180"/>
    </source>
</evidence>
<dbReference type="GO" id="GO:0005911">
    <property type="term" value="C:cell-cell junction"/>
    <property type="evidence" value="ECO:0007669"/>
    <property type="project" value="TreeGrafter"/>
</dbReference>
<dbReference type="InterPro" id="IPR036179">
    <property type="entry name" value="Ig-like_dom_sf"/>
</dbReference>
<dbReference type="PANTHER" id="PTHR11640">
    <property type="entry name" value="NEPHRIN"/>
    <property type="match status" value="1"/>
</dbReference>
<dbReference type="SMART" id="SM00409">
    <property type="entry name" value="IG"/>
    <property type="match status" value="6"/>
</dbReference>
<dbReference type="InterPro" id="IPR036116">
    <property type="entry name" value="FN3_sf"/>
</dbReference>
<dbReference type="InterPro" id="IPR007110">
    <property type="entry name" value="Ig-like_dom"/>
</dbReference>
<dbReference type="InterPro" id="IPR051275">
    <property type="entry name" value="Cell_adhesion_signaling"/>
</dbReference>
<dbReference type="InterPro" id="IPR013106">
    <property type="entry name" value="Ig_V-set"/>
</dbReference>
<protein>
    <submittedName>
        <fullName evidence="11">Uncharacterized protein</fullName>
    </submittedName>
</protein>
<accession>A0A8B6BYG6</accession>
<dbReference type="CDD" id="cd00063">
    <property type="entry name" value="FN3"/>
    <property type="match status" value="2"/>
</dbReference>
<feature type="transmembrane region" description="Helical" evidence="8">
    <location>
        <begin position="1026"/>
        <end position="1048"/>
    </location>
</feature>
<comment type="caution">
    <text evidence="11">The sequence shown here is derived from an EMBL/GenBank/DDBJ whole genome shotgun (WGS) entry which is preliminary data.</text>
</comment>
<keyword evidence="3 8" id="KW-1133">Transmembrane helix</keyword>
<evidence type="ECO:0000256" key="4">
    <source>
        <dbReference type="ARBA" id="ARBA00023136"/>
    </source>
</evidence>
<organism evidence="11 12">
    <name type="scientific">Mytilus galloprovincialis</name>
    <name type="common">Mediterranean mussel</name>
    <dbReference type="NCBI Taxonomy" id="29158"/>
    <lineage>
        <taxon>Eukaryota</taxon>
        <taxon>Metazoa</taxon>
        <taxon>Spiralia</taxon>
        <taxon>Lophotrochozoa</taxon>
        <taxon>Mollusca</taxon>
        <taxon>Bivalvia</taxon>
        <taxon>Autobranchia</taxon>
        <taxon>Pteriomorphia</taxon>
        <taxon>Mytilida</taxon>
        <taxon>Mytiloidea</taxon>
        <taxon>Mytilidae</taxon>
        <taxon>Mytilinae</taxon>
        <taxon>Mytilus</taxon>
    </lineage>
</organism>
<gene>
    <name evidence="11" type="ORF">MGAL_10B010585</name>
</gene>
<dbReference type="PROSITE" id="PS50835">
    <property type="entry name" value="IG_LIKE"/>
    <property type="match status" value="3"/>
</dbReference>
<keyword evidence="7" id="KW-0393">Immunoglobulin domain</keyword>
<evidence type="ECO:0000256" key="1">
    <source>
        <dbReference type="ARBA" id="ARBA00004479"/>
    </source>
</evidence>
<comment type="subcellular location">
    <subcellularLocation>
        <location evidence="1">Membrane</location>
        <topology evidence="1">Single-pass type I membrane protein</topology>
    </subcellularLocation>
</comment>
<dbReference type="Proteomes" id="UP000596742">
    <property type="component" value="Unassembled WGS sequence"/>
</dbReference>
<dbReference type="PROSITE" id="PS50853">
    <property type="entry name" value="FN3"/>
    <property type="match status" value="2"/>
</dbReference>
<keyword evidence="4 8" id="KW-0472">Membrane</keyword>
<dbReference type="Pfam" id="PF00041">
    <property type="entry name" value="fn3"/>
    <property type="match status" value="2"/>
</dbReference>
<dbReference type="GO" id="GO:0098609">
    <property type="term" value="P:cell-cell adhesion"/>
    <property type="evidence" value="ECO:0007669"/>
    <property type="project" value="TreeGrafter"/>
</dbReference>
<dbReference type="SMART" id="SM00060">
    <property type="entry name" value="FN3"/>
    <property type="match status" value="2"/>
</dbReference>
<dbReference type="AlphaFoldDB" id="A0A8B6BYG6"/>
<dbReference type="GO" id="GO:0005886">
    <property type="term" value="C:plasma membrane"/>
    <property type="evidence" value="ECO:0007669"/>
    <property type="project" value="TreeGrafter"/>
</dbReference>
<dbReference type="SMART" id="SM00408">
    <property type="entry name" value="IGc2"/>
    <property type="match status" value="2"/>
</dbReference>
<evidence type="ECO:0000256" key="3">
    <source>
        <dbReference type="ARBA" id="ARBA00022989"/>
    </source>
</evidence>
<evidence type="ECO:0000256" key="5">
    <source>
        <dbReference type="ARBA" id="ARBA00023157"/>
    </source>
</evidence>
<dbReference type="InterPro" id="IPR013783">
    <property type="entry name" value="Ig-like_fold"/>
</dbReference>
<evidence type="ECO:0000313" key="12">
    <source>
        <dbReference type="Proteomes" id="UP000596742"/>
    </source>
</evidence>
<dbReference type="InterPro" id="IPR013162">
    <property type="entry name" value="CD80_C2-set"/>
</dbReference>
<dbReference type="CDD" id="cd00096">
    <property type="entry name" value="Ig"/>
    <property type="match status" value="1"/>
</dbReference>
<keyword evidence="2 8" id="KW-0812">Transmembrane</keyword>
<dbReference type="InterPro" id="IPR003961">
    <property type="entry name" value="FN3_dom"/>
</dbReference>
<dbReference type="InterPro" id="IPR003599">
    <property type="entry name" value="Ig_sub"/>
</dbReference>
<keyword evidence="12" id="KW-1185">Reference proteome</keyword>
<evidence type="ECO:0000259" key="10">
    <source>
        <dbReference type="PROSITE" id="PS50853"/>
    </source>
</evidence>
<evidence type="ECO:0000313" key="11">
    <source>
        <dbReference type="EMBL" id="VDH97561.1"/>
    </source>
</evidence>
<dbReference type="Pfam" id="PF07686">
    <property type="entry name" value="V-set"/>
    <property type="match status" value="1"/>
</dbReference>
<sequence length="1112" mass="124402">MKTRVEPVSVNIDNVLPDDKLSGTEGLDLIITCRAVGGKPPPNVKLTISRNAPSVGVENKTFQQRDTIRNVRCSIQGNPSEYTYFNCSHKSFYGVTIRKLPIGQNGILTLPEVPMKLAYQDSGIYVCTVGNGILGTNGQEKQTGYAFVKIQAQPVFVKTNVKKITVMIGQNVDVDIYAFSEPKYTFIKWYRNTTPLSQSAKFNMLEKIMIVDDDFHGKGVQLDGYKLTLVINAFRTEDSTFYRLLLSNGIGEVVEHIMFLEIGNIPQTPKNITIVSVGETGLTIQWVPVDYEDFQLIYHIEHKLSISSMWVRKEINVRDIEISNTKLLYELVGLQTSTYYDVRIVAENSFNKSLPSAIITAKTLSKENTDNAIQSASIPMVALGTSSTIITIVAWLVVALANGLSSLKGSTVQLECPETVPESRTLNWYFKSGSDVMLIVYSINSQINPRLQSQLHRRINITGNHTLGEYHLSIYELKESDAGIYECDITGTASVYRQQLTVIVDPSSVNIDNVLEDGKLQGTEGKDLIITCRAVGGQPQPDLKLLISGSIVATGKQSLQFTLLKISRLYDRKTILCYAGNEEISHYQTVDSAKLYLNLKPLLPIFLQKSVGTEETVPLNVSCISHGSRPAANFTWLIGQTSMDVTINSSEIKIFNLSTETFTVISTLTLNVDRTYNRQMVTCKASNIISTNVSSNTLLNIKYAPIASVENKTFLQTDKVRNVHCSIQGNPSEYTHFKCHHMSYYDVMIRKLTISQSGILSLPKISTELAYQDSGIYTCAVGNGIVGTNGKEKQSGNGFVKINAQPVFANGNVQKINWVFGRSVYVNVYVYSEPKYTTIRWYKNTNLLKQSAKYSMTENMMIVYDVFHGKEVQLDGYRLTLVIKELRFEDAAVYKLLLSNGIGNLVEHNLLLEIGHIPQTPTNITVVSVGETSFTIQWNNVDDRELHIMYHIEYKLSISTTWIHKEMITKETGNQELLYILAGLQTSTYYDVRILAENSFNKSLPSKAITVQTTSKENTPKAIQSAAVPIVALGTSSTILTIIAWLIVGKYHYCFIIEVCYVRLLFCLLTIDISEQNVWLFIVSNLFAFLVTNRKPKINYGKVVTTKLHFNS</sequence>
<keyword evidence="5" id="KW-1015">Disulfide bond</keyword>
<evidence type="ECO:0000256" key="2">
    <source>
        <dbReference type="ARBA" id="ARBA00022692"/>
    </source>
</evidence>
<reference evidence="11" key="1">
    <citation type="submission" date="2018-11" db="EMBL/GenBank/DDBJ databases">
        <authorList>
            <person name="Alioto T."/>
            <person name="Alioto T."/>
        </authorList>
    </citation>
    <scope>NUCLEOTIDE SEQUENCE</scope>
</reference>
<name>A0A8B6BYG6_MYTGA</name>
<feature type="domain" description="Fibronectin type-III" evidence="10">
    <location>
        <begin position="920"/>
        <end position="1016"/>
    </location>
</feature>